<feature type="transmembrane region" description="Helical" evidence="5">
    <location>
        <begin position="170"/>
        <end position="193"/>
    </location>
</feature>
<dbReference type="InterPro" id="IPR052902">
    <property type="entry name" value="ABC-2_transporter"/>
</dbReference>
<evidence type="ECO:0000256" key="1">
    <source>
        <dbReference type="ARBA" id="ARBA00004141"/>
    </source>
</evidence>
<dbReference type="Pfam" id="PF12698">
    <property type="entry name" value="ABC2_membrane_3"/>
    <property type="match status" value="1"/>
</dbReference>
<dbReference type="GO" id="GO:0043190">
    <property type="term" value="C:ATP-binding cassette (ABC) transporter complex"/>
    <property type="evidence" value="ECO:0007669"/>
    <property type="project" value="InterPro"/>
</dbReference>
<evidence type="ECO:0000259" key="6">
    <source>
        <dbReference type="PROSITE" id="PS51012"/>
    </source>
</evidence>
<evidence type="ECO:0000256" key="5">
    <source>
        <dbReference type="RuleBase" id="RU361157"/>
    </source>
</evidence>
<dbReference type="Proteomes" id="UP000177281">
    <property type="component" value="Unassembled WGS sequence"/>
</dbReference>
<evidence type="ECO:0000256" key="2">
    <source>
        <dbReference type="ARBA" id="ARBA00022692"/>
    </source>
</evidence>
<dbReference type="InterPro" id="IPR013525">
    <property type="entry name" value="ABC2_TM"/>
</dbReference>
<reference evidence="7 8" key="1">
    <citation type="journal article" date="2016" name="Nat. Commun.">
        <title>Thousands of microbial genomes shed light on interconnected biogeochemical processes in an aquifer system.</title>
        <authorList>
            <person name="Anantharaman K."/>
            <person name="Brown C.T."/>
            <person name="Hug L.A."/>
            <person name="Sharon I."/>
            <person name="Castelle C.J."/>
            <person name="Probst A.J."/>
            <person name="Thomas B.C."/>
            <person name="Singh A."/>
            <person name="Wilkins M.J."/>
            <person name="Karaoz U."/>
            <person name="Brodie E.L."/>
            <person name="Williams K.H."/>
            <person name="Hubbard S.S."/>
            <person name="Banfield J.F."/>
        </authorList>
    </citation>
    <scope>NUCLEOTIDE SEQUENCE [LARGE SCALE GENOMIC DNA]</scope>
</reference>
<protein>
    <recommendedName>
        <fullName evidence="5">Transport permease protein</fullName>
    </recommendedName>
</protein>
<dbReference type="GO" id="GO:0140359">
    <property type="term" value="F:ABC-type transporter activity"/>
    <property type="evidence" value="ECO:0007669"/>
    <property type="project" value="InterPro"/>
</dbReference>
<feature type="transmembrane region" description="Helical" evidence="5">
    <location>
        <begin position="247"/>
        <end position="270"/>
    </location>
</feature>
<evidence type="ECO:0000313" key="7">
    <source>
        <dbReference type="EMBL" id="OGE94666.1"/>
    </source>
</evidence>
<proteinExistence type="inferred from homology"/>
<dbReference type="EMBL" id="MFFB01000012">
    <property type="protein sequence ID" value="OGE94666.1"/>
    <property type="molecule type" value="Genomic_DNA"/>
</dbReference>
<comment type="caution">
    <text evidence="7">The sequence shown here is derived from an EMBL/GenBank/DDBJ whole genome shotgun (WGS) entry which is preliminary data.</text>
</comment>
<keyword evidence="5" id="KW-0813">Transport</keyword>
<dbReference type="InterPro" id="IPR047817">
    <property type="entry name" value="ABC2_TM_bact-type"/>
</dbReference>
<feature type="domain" description="ABC transmembrane type-2" evidence="6">
    <location>
        <begin position="132"/>
        <end position="362"/>
    </location>
</feature>
<keyword evidence="3 5" id="KW-1133">Transmembrane helix</keyword>
<feature type="transmembrane region" description="Helical" evidence="5">
    <location>
        <begin position="282"/>
        <end position="301"/>
    </location>
</feature>
<feature type="transmembrane region" description="Helical" evidence="5">
    <location>
        <begin position="21"/>
        <end position="41"/>
    </location>
</feature>
<accession>A0A1F5PXM3</accession>
<name>A0A1F5PXM3_9BACT</name>
<sequence length="366" mass="40419">MRTLLILTLSTFKMFARNRQAVFFTFFAPLMIMTIFGLIGFDNVAKIEIGTVLNAPPTSGTKMFLEQLKQIPAFNIHEGTVEDERAAIIDGDRSVVLIIPFDLIPQVPQINSPKTVIALTNEGQAQQANTAISIVNQILDKTTIALARTPTMFNLVSETINARNLKYIDFLIPGVVALAVMQMSVFSVGFVFTSYKEKGILKRLIATPMRPYQFVTANVITRLLVTVVQTLVLIAIGVFLFKAHMLGSYWLVLLISSLGAIMFLGLGFTISGIASTVEAVPAIANLVVFPMLFLGNTFFPISTMPDWLQKVANVLPLTYFSSSLREVMIKDASISAIAPDLLWMLLWSVVLVITAIITFGFEEKRQ</sequence>
<dbReference type="PRINTS" id="PR00164">
    <property type="entry name" value="ABC2TRNSPORT"/>
</dbReference>
<feature type="transmembrane region" description="Helical" evidence="5">
    <location>
        <begin position="341"/>
        <end position="361"/>
    </location>
</feature>
<dbReference type="STRING" id="1817841.A3B10_00745"/>
<evidence type="ECO:0000256" key="4">
    <source>
        <dbReference type="ARBA" id="ARBA00023136"/>
    </source>
</evidence>
<dbReference type="InterPro" id="IPR000412">
    <property type="entry name" value="ABC_2_transport"/>
</dbReference>
<keyword evidence="4 5" id="KW-0472">Membrane</keyword>
<feature type="transmembrane region" description="Helical" evidence="5">
    <location>
        <begin position="214"/>
        <end position="241"/>
    </location>
</feature>
<keyword evidence="5" id="KW-1003">Cell membrane</keyword>
<evidence type="ECO:0000313" key="8">
    <source>
        <dbReference type="Proteomes" id="UP000177281"/>
    </source>
</evidence>
<evidence type="ECO:0000256" key="3">
    <source>
        <dbReference type="ARBA" id="ARBA00022989"/>
    </source>
</evidence>
<dbReference type="PANTHER" id="PTHR43027:SF2">
    <property type="entry name" value="TRANSPORT PERMEASE PROTEIN"/>
    <property type="match status" value="1"/>
</dbReference>
<comment type="subcellular location">
    <subcellularLocation>
        <location evidence="5">Cell membrane</location>
        <topology evidence="5">Multi-pass membrane protein</topology>
    </subcellularLocation>
    <subcellularLocation>
        <location evidence="1">Membrane</location>
        <topology evidence="1">Multi-pass membrane protein</topology>
    </subcellularLocation>
</comment>
<dbReference type="AlphaFoldDB" id="A0A1F5PXM3"/>
<dbReference type="PANTHER" id="PTHR43027">
    <property type="entry name" value="DOXORUBICIN RESISTANCE ABC TRANSPORTER PERMEASE PROTEIN DRRC-RELATED"/>
    <property type="match status" value="1"/>
</dbReference>
<keyword evidence="2 5" id="KW-0812">Transmembrane</keyword>
<comment type="similarity">
    <text evidence="5">Belongs to the ABC-2 integral membrane protein family.</text>
</comment>
<dbReference type="PROSITE" id="PS51012">
    <property type="entry name" value="ABC_TM2"/>
    <property type="match status" value="1"/>
</dbReference>
<organism evidence="7 8">
    <name type="scientific">Candidatus Doudnabacteria bacterium RIFCSPLOWO2_01_FULL_44_21</name>
    <dbReference type="NCBI Taxonomy" id="1817841"/>
    <lineage>
        <taxon>Bacteria</taxon>
        <taxon>Candidatus Doudnaibacteriota</taxon>
    </lineage>
</organism>
<gene>
    <name evidence="7" type="ORF">A3B10_00745</name>
</gene>